<comment type="caution">
    <text evidence="4">The sequence shown here is derived from an EMBL/GenBank/DDBJ whole genome shotgun (WGS) entry which is preliminary data.</text>
</comment>
<keyword evidence="1" id="KW-0479">Metal-binding</keyword>
<feature type="compositionally biased region" description="Basic and acidic residues" evidence="2">
    <location>
        <begin position="148"/>
        <end position="159"/>
    </location>
</feature>
<feature type="region of interest" description="Disordered" evidence="2">
    <location>
        <begin position="145"/>
        <end position="209"/>
    </location>
</feature>
<keyword evidence="5" id="KW-1185">Reference proteome</keyword>
<evidence type="ECO:0000313" key="4">
    <source>
        <dbReference type="EMBL" id="KAL0947920.1"/>
    </source>
</evidence>
<evidence type="ECO:0000256" key="1">
    <source>
        <dbReference type="PROSITE-ProRule" id="PRU00042"/>
    </source>
</evidence>
<organism evidence="4 5">
    <name type="scientific">Hohenbuehelia grisea</name>
    <dbReference type="NCBI Taxonomy" id="104357"/>
    <lineage>
        <taxon>Eukaryota</taxon>
        <taxon>Fungi</taxon>
        <taxon>Dikarya</taxon>
        <taxon>Basidiomycota</taxon>
        <taxon>Agaricomycotina</taxon>
        <taxon>Agaricomycetes</taxon>
        <taxon>Agaricomycetidae</taxon>
        <taxon>Agaricales</taxon>
        <taxon>Pleurotineae</taxon>
        <taxon>Pleurotaceae</taxon>
        <taxon>Hohenbuehelia</taxon>
    </lineage>
</organism>
<accession>A0ABR3IXS8</accession>
<dbReference type="PROSITE" id="PS50157">
    <property type="entry name" value="ZINC_FINGER_C2H2_2"/>
    <property type="match status" value="1"/>
</dbReference>
<protein>
    <recommendedName>
        <fullName evidence="3">C2H2-type domain-containing protein</fullName>
    </recommendedName>
</protein>
<feature type="region of interest" description="Disordered" evidence="2">
    <location>
        <begin position="242"/>
        <end position="298"/>
    </location>
</feature>
<evidence type="ECO:0000259" key="3">
    <source>
        <dbReference type="PROSITE" id="PS50157"/>
    </source>
</evidence>
<feature type="domain" description="C2H2-type" evidence="3">
    <location>
        <begin position="12"/>
        <end position="36"/>
    </location>
</feature>
<reference evidence="5" key="1">
    <citation type="submission" date="2024-06" db="EMBL/GenBank/DDBJ databases">
        <title>Multi-omics analyses provide insights into the biosynthesis of the anticancer antibiotic pleurotin in Hohenbuehelia grisea.</title>
        <authorList>
            <person name="Weaver J.A."/>
            <person name="Alberti F."/>
        </authorList>
    </citation>
    <scope>NUCLEOTIDE SEQUENCE [LARGE SCALE GENOMIC DNA]</scope>
    <source>
        <strain evidence="5">T-177</strain>
    </source>
</reference>
<keyword evidence="1" id="KW-0863">Zinc-finger</keyword>
<keyword evidence="1" id="KW-0862">Zinc</keyword>
<dbReference type="Proteomes" id="UP001556367">
    <property type="component" value="Unassembled WGS sequence"/>
</dbReference>
<proteinExistence type="predicted"/>
<dbReference type="PROSITE" id="PS00028">
    <property type="entry name" value="ZINC_FINGER_C2H2_1"/>
    <property type="match status" value="1"/>
</dbReference>
<dbReference type="InterPro" id="IPR013087">
    <property type="entry name" value="Znf_C2H2_type"/>
</dbReference>
<dbReference type="EMBL" id="JASNQZ010000014">
    <property type="protein sequence ID" value="KAL0947920.1"/>
    <property type="molecule type" value="Genomic_DNA"/>
</dbReference>
<evidence type="ECO:0000313" key="5">
    <source>
        <dbReference type="Proteomes" id="UP001556367"/>
    </source>
</evidence>
<evidence type="ECO:0000256" key="2">
    <source>
        <dbReference type="SAM" id="MobiDB-lite"/>
    </source>
</evidence>
<feature type="compositionally biased region" description="Acidic residues" evidence="2">
    <location>
        <begin position="184"/>
        <end position="200"/>
    </location>
</feature>
<feature type="region of interest" description="Disordered" evidence="2">
    <location>
        <begin position="86"/>
        <end position="125"/>
    </location>
</feature>
<dbReference type="SMART" id="SM00355">
    <property type="entry name" value="ZnF_C2H2"/>
    <property type="match status" value="2"/>
</dbReference>
<gene>
    <name evidence="4" type="ORF">HGRIS_010552</name>
</gene>
<name>A0ABR3IXS8_9AGAR</name>
<sequence>MDTADSLNSERDRCEQCGQGFSTNLAFAEHMLFSHALISFKGLWVCPFVSCDHRFEDRNAAGIHVLQHLLGQNAHLDPPLTARIESEDQEGRTRSHPNAPDVGKASSSRSCHRPSPYPVRSTIANRHQGIVGAGCQDRSKLAGAMIDEPSRGGPSKDNDPSPAISPGHNDVPQVDQQSPRDVLVEDNDEDDDDDDDDDELDKLNLVYPDADDLELSTPLVRTEEEKENCEEDLPLAVVVHRRRQASHPRASHLPTADQHTYNRSGLKLLVPRPTTPPPSSTGLEPSLNRAPSEETSGRRAAVANLLPGLSSTAQHPPPRRCTLRLSRYPKYPKILIQVKINKYT</sequence>